<evidence type="ECO:0000313" key="5">
    <source>
        <dbReference type="Proteomes" id="UP000291562"/>
    </source>
</evidence>
<keyword evidence="3" id="KW-0808">Transferase</keyword>
<evidence type="ECO:0000256" key="3">
    <source>
        <dbReference type="ARBA" id="ARBA00022679"/>
    </source>
</evidence>
<evidence type="ECO:0000256" key="2">
    <source>
        <dbReference type="ARBA" id="ARBA00022676"/>
    </source>
</evidence>
<gene>
    <name evidence="4" type="ORF">ELE36_12365</name>
</gene>
<dbReference type="RefSeq" id="WP_129833737.1">
    <property type="nucleotide sequence ID" value="NZ_CP035704.1"/>
</dbReference>
<sequence>MTDRITIAILAKDKAHTLPLYLWCIEQFDWPKDRLLIYIRTNNNNDATASILKTWIARVGAQYAAVYFDDSDVATPVQQYGQHEWNSERFRVLAEIRQASMTWAHANNSHYFVADCDNFIRSETLRAIERTGLPIVAPLLHSQTAYSNYHAAIDANGYLAECELYYQLLRQEIRGLVELPVVHCTYLVRHEAIPALSYADGSNRYEYVIFSDSARRAGVPQYLDTRRSYGRITFAEREDQLAAEPWRHELPPM</sequence>
<keyword evidence="2" id="KW-0328">Glycosyltransferase</keyword>
<evidence type="ECO:0008006" key="6">
    <source>
        <dbReference type="Google" id="ProtNLM"/>
    </source>
</evidence>
<name>A0A411HKQ4_9GAMM</name>
<accession>A0A411HKQ4</accession>
<comment type="similarity">
    <text evidence="1">Belongs to the glycosyltransferase 25 family.</text>
</comment>
<dbReference type="SUPFAM" id="SSF53448">
    <property type="entry name" value="Nucleotide-diphospho-sugar transferases"/>
    <property type="match status" value="1"/>
</dbReference>
<dbReference type="InterPro" id="IPR050757">
    <property type="entry name" value="Collagen_mod_GT25"/>
</dbReference>
<protein>
    <recommendedName>
        <fullName evidence="6">Glycosyltransferase family 2 protein</fullName>
    </recommendedName>
</protein>
<reference evidence="4 5" key="1">
    <citation type="submission" date="2019-01" db="EMBL/GenBank/DDBJ databases">
        <title>Pseudolysobacter antarctica gen. nov., sp. nov., isolated from Fildes Peninsula, Antarctica.</title>
        <authorList>
            <person name="Wei Z."/>
            <person name="Peng F."/>
        </authorList>
    </citation>
    <scope>NUCLEOTIDE SEQUENCE [LARGE SCALE GENOMIC DNA]</scope>
    <source>
        <strain evidence="4 5">AQ6-296</strain>
    </source>
</reference>
<dbReference type="PANTHER" id="PTHR10730:SF53">
    <property type="entry name" value="GLYCOSYLTRANSFERASE 25 FAMILY MEMBER"/>
    <property type="match status" value="1"/>
</dbReference>
<dbReference type="EMBL" id="CP035704">
    <property type="protein sequence ID" value="QBB71081.1"/>
    <property type="molecule type" value="Genomic_DNA"/>
</dbReference>
<proteinExistence type="inferred from homology"/>
<evidence type="ECO:0000313" key="4">
    <source>
        <dbReference type="EMBL" id="QBB71081.1"/>
    </source>
</evidence>
<dbReference type="AlphaFoldDB" id="A0A411HKQ4"/>
<dbReference type="GO" id="GO:0050211">
    <property type="term" value="F:procollagen galactosyltransferase activity"/>
    <property type="evidence" value="ECO:0007669"/>
    <property type="project" value="TreeGrafter"/>
</dbReference>
<keyword evidence="5" id="KW-1185">Reference proteome</keyword>
<dbReference type="InterPro" id="IPR029044">
    <property type="entry name" value="Nucleotide-diphossugar_trans"/>
</dbReference>
<dbReference type="KEGG" id="xbc:ELE36_12365"/>
<dbReference type="OrthoDB" id="1676872at2"/>
<dbReference type="PANTHER" id="PTHR10730">
    <property type="entry name" value="PROCOLLAGEN-LYSINE,2-OXOGLUTARATE 5-DIOXYGENASE/GLYCOSYLTRANSFERASE 25 FAMILY MEMBER"/>
    <property type="match status" value="1"/>
</dbReference>
<evidence type="ECO:0000256" key="1">
    <source>
        <dbReference type="ARBA" id="ARBA00006721"/>
    </source>
</evidence>
<organism evidence="4 5">
    <name type="scientific">Pseudolysobacter antarcticus</name>
    <dbReference type="NCBI Taxonomy" id="2511995"/>
    <lineage>
        <taxon>Bacteria</taxon>
        <taxon>Pseudomonadati</taxon>
        <taxon>Pseudomonadota</taxon>
        <taxon>Gammaproteobacteria</taxon>
        <taxon>Lysobacterales</taxon>
        <taxon>Rhodanobacteraceae</taxon>
        <taxon>Pseudolysobacter</taxon>
    </lineage>
</organism>
<dbReference type="Proteomes" id="UP000291562">
    <property type="component" value="Chromosome"/>
</dbReference>
<dbReference type="Gene3D" id="3.90.550.10">
    <property type="entry name" value="Spore Coat Polysaccharide Biosynthesis Protein SpsA, Chain A"/>
    <property type="match status" value="1"/>
</dbReference>